<evidence type="ECO:0000256" key="4">
    <source>
        <dbReference type="ARBA" id="ARBA00022630"/>
    </source>
</evidence>
<keyword evidence="8" id="KW-0408">Iron</keyword>
<keyword evidence="5" id="KW-0288">FMN</keyword>
<evidence type="ECO:0000256" key="8">
    <source>
        <dbReference type="ARBA" id="ARBA00023004"/>
    </source>
</evidence>
<evidence type="ECO:0000256" key="5">
    <source>
        <dbReference type="ARBA" id="ARBA00022643"/>
    </source>
</evidence>
<dbReference type="Pfam" id="PF00724">
    <property type="entry name" value="Oxidored_FMN"/>
    <property type="match status" value="1"/>
</dbReference>
<evidence type="ECO:0000256" key="3">
    <source>
        <dbReference type="ARBA" id="ARBA00011048"/>
    </source>
</evidence>
<reference evidence="12" key="2">
    <citation type="submission" date="2021-04" db="EMBL/GenBank/DDBJ databases">
        <authorList>
            <person name="Gilroy R."/>
        </authorList>
    </citation>
    <scope>NUCLEOTIDE SEQUENCE</scope>
    <source>
        <strain evidence="12">ChiBcec1-1093</strain>
    </source>
</reference>
<gene>
    <name evidence="12" type="ORF">IAA17_09135</name>
</gene>
<dbReference type="GO" id="GO:0016491">
    <property type="term" value="F:oxidoreductase activity"/>
    <property type="evidence" value="ECO:0007669"/>
    <property type="project" value="UniProtKB-KW"/>
</dbReference>
<dbReference type="Pfam" id="PF07992">
    <property type="entry name" value="Pyr_redox_2"/>
    <property type="match status" value="1"/>
</dbReference>
<dbReference type="InterPro" id="IPR051793">
    <property type="entry name" value="NADH:flavin_oxidoreductase"/>
</dbReference>
<dbReference type="Gene3D" id="3.40.50.720">
    <property type="entry name" value="NAD(P)-binding Rossmann-like Domain"/>
    <property type="match status" value="1"/>
</dbReference>
<dbReference type="PANTHER" id="PTHR42917:SF2">
    <property type="entry name" value="2,4-DIENOYL-COA REDUCTASE [(2E)-ENOYL-COA-PRODUCING]"/>
    <property type="match status" value="1"/>
</dbReference>
<organism evidence="12 13">
    <name type="scientific">Candidatus Lachnoclostridium stercorigallinarum</name>
    <dbReference type="NCBI Taxonomy" id="2838634"/>
    <lineage>
        <taxon>Bacteria</taxon>
        <taxon>Bacillati</taxon>
        <taxon>Bacillota</taxon>
        <taxon>Clostridia</taxon>
        <taxon>Lachnospirales</taxon>
        <taxon>Lachnospiraceae</taxon>
    </lineage>
</organism>
<evidence type="ECO:0000256" key="6">
    <source>
        <dbReference type="ARBA" id="ARBA00022723"/>
    </source>
</evidence>
<evidence type="ECO:0000256" key="2">
    <source>
        <dbReference type="ARBA" id="ARBA00001966"/>
    </source>
</evidence>
<keyword evidence="9" id="KW-0411">Iron-sulfur</keyword>
<keyword evidence="6" id="KW-0479">Metal-binding</keyword>
<dbReference type="InterPro" id="IPR036188">
    <property type="entry name" value="FAD/NAD-bd_sf"/>
</dbReference>
<evidence type="ECO:0000313" key="12">
    <source>
        <dbReference type="EMBL" id="HIZ79935.1"/>
    </source>
</evidence>
<comment type="cofactor">
    <cofactor evidence="1">
        <name>FMN</name>
        <dbReference type="ChEBI" id="CHEBI:58210"/>
    </cofactor>
</comment>
<dbReference type="InterPro" id="IPR001155">
    <property type="entry name" value="OxRdtase_FMN_N"/>
</dbReference>
<proteinExistence type="inferred from homology"/>
<dbReference type="AlphaFoldDB" id="A0A9D2GIT3"/>
<sequence>MFSELWKPIKIGNLELKNRLVMPAMGSNYADRDHRFTDRAAWYYGARAKGGYGLLITEYLCVSREGLSASRQAAIYDDSFIPGLKKVVDEVHAGGAKIFAQLQHSGNQSSRQAAGLEAVGPSAVPAFNNALPVRELTTEEVKQVEERFVEAALRAKKAGFDGVEVHGAHGYLVAQFLSKAFNKRTDEYGGNLTGRTRFACEIIRKIKEACGSDYPVSFRISADEQIPGGSQLEDACAQAVLIEQAGADMLNVSFGSTVTKTPVQPYMVKPGFNAYRVEEVKRRVHIPVVGVGRINDPGLAESLLVSGAMDLVATGRQSICDPEFPNKIKEGRLDEIFTCTGCMQRCYYGESYEDPEEGVSCMINPFSGKENRWVIRRTENPKTINIIGAGPAGLEAAWILAERGHRVTVWEKSAVPGGQYRLAAVPPHKQDLAKTIQTYMALGNKAGVQWKFGHEVTAEELKTMDGDVLILAAGSLPLIPGIPGIGQEHIVKANDVLAGKEILNKKKVLVVGAGLVGVETAEFLLQYGNQVDLIDMIPEPAPLLGSAPRKLLLEALWKSGVTFYGESKVVTFTEDGLVYEKAGEKHQLEGYDNLVLAFGSRSDRTLEQAAKESGKEVHIIGDADRAGDAKKAIYEAAELALRL</sequence>
<reference evidence="12" key="1">
    <citation type="journal article" date="2021" name="PeerJ">
        <title>Extensive microbial diversity within the chicken gut microbiome revealed by metagenomics and culture.</title>
        <authorList>
            <person name="Gilroy R."/>
            <person name="Ravi A."/>
            <person name="Getino M."/>
            <person name="Pursley I."/>
            <person name="Horton D.L."/>
            <person name="Alikhan N.F."/>
            <person name="Baker D."/>
            <person name="Gharbi K."/>
            <person name="Hall N."/>
            <person name="Watson M."/>
            <person name="Adriaenssens E.M."/>
            <person name="Foster-Nyarko E."/>
            <person name="Jarju S."/>
            <person name="Secka A."/>
            <person name="Antonio M."/>
            <person name="Oren A."/>
            <person name="Chaudhuri R.R."/>
            <person name="La Ragione R."/>
            <person name="Hildebrand F."/>
            <person name="Pallen M.J."/>
        </authorList>
    </citation>
    <scope>NUCLEOTIDE SEQUENCE</scope>
    <source>
        <strain evidence="12">ChiBcec1-1093</strain>
    </source>
</reference>
<dbReference type="Proteomes" id="UP000824101">
    <property type="component" value="Unassembled WGS sequence"/>
</dbReference>
<feature type="domain" description="NADH:flavin oxidoreductase/NADH oxidase N-terminal" evidence="10">
    <location>
        <begin position="4"/>
        <end position="334"/>
    </location>
</feature>
<dbReference type="Gene3D" id="3.50.50.60">
    <property type="entry name" value="FAD/NAD(P)-binding domain"/>
    <property type="match status" value="1"/>
</dbReference>
<dbReference type="Gene3D" id="3.20.20.70">
    <property type="entry name" value="Aldolase class I"/>
    <property type="match status" value="1"/>
</dbReference>
<protein>
    <submittedName>
        <fullName evidence="12">FAD-dependent oxidoreductase</fullName>
    </submittedName>
</protein>
<keyword evidence="4" id="KW-0285">Flavoprotein</keyword>
<dbReference type="GO" id="GO:0010181">
    <property type="term" value="F:FMN binding"/>
    <property type="evidence" value="ECO:0007669"/>
    <property type="project" value="InterPro"/>
</dbReference>
<dbReference type="InterPro" id="IPR013785">
    <property type="entry name" value="Aldolase_TIM"/>
</dbReference>
<evidence type="ECO:0000313" key="13">
    <source>
        <dbReference type="Proteomes" id="UP000824101"/>
    </source>
</evidence>
<comment type="cofactor">
    <cofactor evidence="2">
        <name>[4Fe-4S] cluster</name>
        <dbReference type="ChEBI" id="CHEBI:49883"/>
    </cofactor>
</comment>
<evidence type="ECO:0000256" key="1">
    <source>
        <dbReference type="ARBA" id="ARBA00001917"/>
    </source>
</evidence>
<dbReference type="GO" id="GO:0046872">
    <property type="term" value="F:metal ion binding"/>
    <property type="evidence" value="ECO:0007669"/>
    <property type="project" value="UniProtKB-KW"/>
</dbReference>
<comment type="caution">
    <text evidence="12">The sequence shown here is derived from an EMBL/GenBank/DDBJ whole genome shotgun (WGS) entry which is preliminary data.</text>
</comment>
<feature type="domain" description="FAD/NAD(P)-binding" evidence="11">
    <location>
        <begin position="384"/>
        <end position="615"/>
    </location>
</feature>
<dbReference type="SUPFAM" id="SSF51905">
    <property type="entry name" value="FAD/NAD(P)-binding domain"/>
    <property type="match status" value="1"/>
</dbReference>
<name>A0A9D2GIT3_9FIRM</name>
<dbReference type="EMBL" id="DXBC01000145">
    <property type="protein sequence ID" value="HIZ79935.1"/>
    <property type="molecule type" value="Genomic_DNA"/>
</dbReference>
<evidence type="ECO:0000256" key="7">
    <source>
        <dbReference type="ARBA" id="ARBA00023002"/>
    </source>
</evidence>
<keyword evidence="7" id="KW-0560">Oxidoreductase</keyword>
<comment type="similarity">
    <text evidence="3">In the N-terminal section; belongs to the NADH:flavin oxidoreductase/NADH oxidase family.</text>
</comment>
<accession>A0A9D2GIT3</accession>
<dbReference type="PRINTS" id="PR00469">
    <property type="entry name" value="PNDRDTASEII"/>
</dbReference>
<dbReference type="PANTHER" id="PTHR42917">
    <property type="entry name" value="2,4-DIENOYL-COA REDUCTASE"/>
    <property type="match status" value="1"/>
</dbReference>
<dbReference type="SUPFAM" id="SSF51395">
    <property type="entry name" value="FMN-linked oxidoreductases"/>
    <property type="match status" value="1"/>
</dbReference>
<dbReference type="CDD" id="cd02803">
    <property type="entry name" value="OYE_like_FMN_family"/>
    <property type="match status" value="1"/>
</dbReference>
<evidence type="ECO:0000259" key="10">
    <source>
        <dbReference type="Pfam" id="PF00724"/>
    </source>
</evidence>
<evidence type="ECO:0000259" key="11">
    <source>
        <dbReference type="Pfam" id="PF07992"/>
    </source>
</evidence>
<dbReference type="PRINTS" id="PR00368">
    <property type="entry name" value="FADPNR"/>
</dbReference>
<dbReference type="GO" id="GO:0051536">
    <property type="term" value="F:iron-sulfur cluster binding"/>
    <property type="evidence" value="ECO:0007669"/>
    <property type="project" value="UniProtKB-KW"/>
</dbReference>
<dbReference type="InterPro" id="IPR023753">
    <property type="entry name" value="FAD/NAD-binding_dom"/>
</dbReference>
<evidence type="ECO:0000256" key="9">
    <source>
        <dbReference type="ARBA" id="ARBA00023014"/>
    </source>
</evidence>